<dbReference type="Gene3D" id="3.40.30.10">
    <property type="entry name" value="Glutaredoxin"/>
    <property type="match status" value="1"/>
</dbReference>
<evidence type="ECO:0000313" key="3">
    <source>
        <dbReference type="Proteomes" id="UP000001996"/>
    </source>
</evidence>
<evidence type="ECO:0000313" key="2">
    <source>
        <dbReference type="EMBL" id="EDK43301.1"/>
    </source>
</evidence>
<evidence type="ECO:0000259" key="1">
    <source>
        <dbReference type="Pfam" id="PF00462"/>
    </source>
</evidence>
<dbReference type="InterPro" id="IPR002109">
    <property type="entry name" value="Glutaredoxin"/>
</dbReference>
<dbReference type="Pfam" id="PF00462">
    <property type="entry name" value="Glutaredoxin"/>
    <property type="match status" value="1"/>
</dbReference>
<dbReference type="STRING" id="379508.A5DVU3"/>
<dbReference type="PROSITE" id="PS51354">
    <property type="entry name" value="GLUTAREDOXIN_2"/>
    <property type="match status" value="1"/>
</dbReference>
<dbReference type="AlphaFoldDB" id="A5DVU3"/>
<reference evidence="2 3" key="1">
    <citation type="journal article" date="2009" name="Nature">
        <title>Evolution of pathogenicity and sexual reproduction in eight Candida genomes.</title>
        <authorList>
            <person name="Butler G."/>
            <person name="Rasmussen M.D."/>
            <person name="Lin M.F."/>
            <person name="Santos M.A."/>
            <person name="Sakthikumar S."/>
            <person name="Munro C.A."/>
            <person name="Rheinbay E."/>
            <person name="Grabherr M."/>
            <person name="Forche A."/>
            <person name="Reedy J.L."/>
            <person name="Agrafioti I."/>
            <person name="Arnaud M.B."/>
            <person name="Bates S."/>
            <person name="Brown A.J."/>
            <person name="Brunke S."/>
            <person name="Costanzo M.C."/>
            <person name="Fitzpatrick D.A."/>
            <person name="de Groot P.W."/>
            <person name="Harris D."/>
            <person name="Hoyer L.L."/>
            <person name="Hube B."/>
            <person name="Klis F.M."/>
            <person name="Kodira C."/>
            <person name="Lennard N."/>
            <person name="Logue M.E."/>
            <person name="Martin R."/>
            <person name="Neiman A.M."/>
            <person name="Nikolaou E."/>
            <person name="Quail M.A."/>
            <person name="Quinn J."/>
            <person name="Santos M.C."/>
            <person name="Schmitzberger F.F."/>
            <person name="Sherlock G."/>
            <person name="Shah P."/>
            <person name="Silverstein K.A."/>
            <person name="Skrzypek M.S."/>
            <person name="Soll D."/>
            <person name="Staggs R."/>
            <person name="Stansfield I."/>
            <person name="Stumpf M.P."/>
            <person name="Sudbery P.E."/>
            <person name="Srikantha T."/>
            <person name="Zeng Q."/>
            <person name="Berman J."/>
            <person name="Berriman M."/>
            <person name="Heitman J."/>
            <person name="Gow N.A."/>
            <person name="Lorenz M.C."/>
            <person name="Birren B.W."/>
            <person name="Kellis M."/>
            <person name="Cuomo C.A."/>
        </authorList>
    </citation>
    <scope>NUCLEOTIDE SEQUENCE [LARGE SCALE GENOMIC DNA]</scope>
    <source>
        <strain evidence="3">ATCC 11503 / BCRC 21390 / CBS 2605 / JCM 1781 / NBRC 1676 / NRRL YB-4239</strain>
    </source>
</reference>
<protein>
    <recommendedName>
        <fullName evidence="1">Glutaredoxin domain-containing protein</fullName>
    </recommendedName>
</protein>
<dbReference type="GO" id="GO:0005737">
    <property type="term" value="C:cytoplasm"/>
    <property type="evidence" value="ECO:0007669"/>
    <property type="project" value="TreeGrafter"/>
</dbReference>
<dbReference type="SUPFAM" id="SSF52833">
    <property type="entry name" value="Thioredoxin-like"/>
    <property type="match status" value="1"/>
</dbReference>
<dbReference type="InParanoid" id="A5DVU3"/>
<gene>
    <name evidence="2" type="ORF">LELG_01479</name>
</gene>
<feature type="domain" description="Glutaredoxin" evidence="1">
    <location>
        <begin position="20"/>
        <end position="89"/>
    </location>
</feature>
<dbReference type="HOGENOM" id="CLU_026126_7_2_1"/>
<dbReference type="OrthoDB" id="418495at2759"/>
<dbReference type="EMBL" id="CH981525">
    <property type="protein sequence ID" value="EDK43301.1"/>
    <property type="molecule type" value="Genomic_DNA"/>
</dbReference>
<proteinExistence type="predicted"/>
<dbReference type="GeneID" id="5234157"/>
<dbReference type="CDD" id="cd03419">
    <property type="entry name" value="GRX_GRXh_1_2_like"/>
    <property type="match status" value="1"/>
</dbReference>
<keyword evidence="3" id="KW-1185">Reference proteome</keyword>
<dbReference type="GO" id="GO:0005634">
    <property type="term" value="C:nucleus"/>
    <property type="evidence" value="ECO:0007669"/>
    <property type="project" value="TreeGrafter"/>
</dbReference>
<dbReference type="GO" id="GO:0034599">
    <property type="term" value="P:cellular response to oxidative stress"/>
    <property type="evidence" value="ECO:0007669"/>
    <property type="project" value="TreeGrafter"/>
</dbReference>
<dbReference type="PANTHER" id="PTHR45694">
    <property type="entry name" value="GLUTAREDOXIN 2"/>
    <property type="match status" value="1"/>
</dbReference>
<dbReference type="VEuPathDB" id="FungiDB:LELG_01479"/>
<organism evidence="2 3">
    <name type="scientific">Lodderomyces elongisporus (strain ATCC 11503 / CBS 2605 / JCM 1781 / NBRC 1676 / NRRL YB-4239)</name>
    <name type="common">Yeast</name>
    <name type="synonym">Saccharomyces elongisporus</name>
    <dbReference type="NCBI Taxonomy" id="379508"/>
    <lineage>
        <taxon>Eukaryota</taxon>
        <taxon>Fungi</taxon>
        <taxon>Dikarya</taxon>
        <taxon>Ascomycota</taxon>
        <taxon>Saccharomycotina</taxon>
        <taxon>Pichiomycetes</taxon>
        <taxon>Debaryomycetaceae</taxon>
        <taxon>Candida/Lodderomyces clade</taxon>
        <taxon>Lodderomyces</taxon>
    </lineage>
</organism>
<dbReference type="eggNOG" id="KOG1752">
    <property type="taxonomic scope" value="Eukaryota"/>
</dbReference>
<sequence>MVSQQTKQKVQKLIKEKPIFIAAKSFCSNSDQVKRTIEEITHTSTTEDDDQVYSINLDLVDDGQEIQDALTELTGQTTVPNVFIGGEHIGGNTDVQKLKALGVLDSKINAVLL</sequence>
<dbReference type="Proteomes" id="UP000001996">
    <property type="component" value="Unassembled WGS sequence"/>
</dbReference>
<dbReference type="GO" id="GO:0015038">
    <property type="term" value="F:glutathione disulfide oxidoreductase activity"/>
    <property type="evidence" value="ECO:0007669"/>
    <property type="project" value="TreeGrafter"/>
</dbReference>
<name>A5DVU3_LODEL</name>
<dbReference type="InterPro" id="IPR036249">
    <property type="entry name" value="Thioredoxin-like_sf"/>
</dbReference>
<dbReference type="KEGG" id="lel:PVL30_001448"/>
<dbReference type="PANTHER" id="PTHR45694:SF18">
    <property type="entry name" value="GLUTAREDOXIN-1-RELATED"/>
    <property type="match status" value="1"/>
</dbReference>
<accession>A5DVU3</accession>